<organism evidence="1 2">
    <name type="scientific">Hyalomma asiaticum</name>
    <name type="common">Tick</name>
    <dbReference type="NCBI Taxonomy" id="266040"/>
    <lineage>
        <taxon>Eukaryota</taxon>
        <taxon>Metazoa</taxon>
        <taxon>Ecdysozoa</taxon>
        <taxon>Arthropoda</taxon>
        <taxon>Chelicerata</taxon>
        <taxon>Arachnida</taxon>
        <taxon>Acari</taxon>
        <taxon>Parasitiformes</taxon>
        <taxon>Ixodida</taxon>
        <taxon>Ixodoidea</taxon>
        <taxon>Ixodidae</taxon>
        <taxon>Hyalomminae</taxon>
        <taxon>Hyalomma</taxon>
    </lineage>
</organism>
<keyword evidence="2" id="KW-1185">Reference proteome</keyword>
<proteinExistence type="predicted"/>
<sequence>MSSTGEASSTKPRIQQMSPEAERCPKRWGSWCIAIATLVLVVLGTLYSVFVKVPTTQPLSYWYPWRQRPPSVGFTFPRIFVWTPAENDRYPHVKDRVLLECAVFTGSRKHCYVTKDPVYHVVSDAIVMEASRMNPFDLPRSRHPEQVWVYSTLDGEPRERSWPLWRVSGMFNWTMSYRDDADIVVPYTKWRERAHNISLSRDDLLEAVDAKTKSVALFESECEEPLRHNYNGRYPYDRPRSSENFIPHVNQTIDIFTFSDCGRPLCNSLDECMKMASEDFYFVFVLETSPCFNHPMEMIAAAFKYNIVPVYFGQKALGDTVPQGSVFDTSQEATAFTIVDQLNVMRDDVDTYLSYFSWKETVARDPYPPLCTLCDALYASAPGSSASTDILAWWRRRPECDYVIPSSGKAIISSKLTPYGIYFVPDEEANIPGRIRRPPKVRRTTAATQKPPPAKEVKDYRGHHHDNIL</sequence>
<comment type="caution">
    <text evidence="1">The sequence shown here is derived from an EMBL/GenBank/DDBJ whole genome shotgun (WGS) entry which is preliminary data.</text>
</comment>
<name>A0ACB7TNP1_HYAAI</name>
<dbReference type="EMBL" id="CM023481">
    <property type="protein sequence ID" value="KAH6947644.1"/>
    <property type="molecule type" value="Genomic_DNA"/>
</dbReference>
<reference evidence="1" key="1">
    <citation type="submission" date="2020-05" db="EMBL/GenBank/DDBJ databases">
        <title>Large-scale comparative analyses of tick genomes elucidate their genetic diversity and vector capacities.</title>
        <authorList>
            <person name="Jia N."/>
            <person name="Wang J."/>
            <person name="Shi W."/>
            <person name="Du L."/>
            <person name="Sun Y."/>
            <person name="Zhan W."/>
            <person name="Jiang J."/>
            <person name="Wang Q."/>
            <person name="Zhang B."/>
            <person name="Ji P."/>
            <person name="Sakyi L.B."/>
            <person name="Cui X."/>
            <person name="Yuan T."/>
            <person name="Jiang B."/>
            <person name="Yang W."/>
            <person name="Lam T.T.-Y."/>
            <person name="Chang Q."/>
            <person name="Ding S."/>
            <person name="Wang X."/>
            <person name="Zhu J."/>
            <person name="Ruan X."/>
            <person name="Zhao L."/>
            <person name="Wei J."/>
            <person name="Que T."/>
            <person name="Du C."/>
            <person name="Cheng J."/>
            <person name="Dai P."/>
            <person name="Han X."/>
            <person name="Huang E."/>
            <person name="Gao Y."/>
            <person name="Liu J."/>
            <person name="Shao H."/>
            <person name="Ye R."/>
            <person name="Li L."/>
            <person name="Wei W."/>
            <person name="Wang X."/>
            <person name="Wang C."/>
            <person name="Yang T."/>
            <person name="Huo Q."/>
            <person name="Li W."/>
            <person name="Guo W."/>
            <person name="Chen H."/>
            <person name="Zhou L."/>
            <person name="Ni X."/>
            <person name="Tian J."/>
            <person name="Zhou Y."/>
            <person name="Sheng Y."/>
            <person name="Liu T."/>
            <person name="Pan Y."/>
            <person name="Xia L."/>
            <person name="Li J."/>
            <person name="Zhao F."/>
            <person name="Cao W."/>
        </authorList>
    </citation>
    <scope>NUCLEOTIDE SEQUENCE</scope>
    <source>
        <strain evidence="1">Hyas-2018</strain>
    </source>
</reference>
<accession>A0ACB7TNP1</accession>
<dbReference type="Proteomes" id="UP000821845">
    <property type="component" value="Chromosome 1"/>
</dbReference>
<gene>
    <name evidence="1" type="ORF">HPB50_020536</name>
</gene>
<evidence type="ECO:0000313" key="1">
    <source>
        <dbReference type="EMBL" id="KAH6947644.1"/>
    </source>
</evidence>
<evidence type="ECO:0000313" key="2">
    <source>
        <dbReference type="Proteomes" id="UP000821845"/>
    </source>
</evidence>
<protein>
    <submittedName>
        <fullName evidence="1">Uncharacterized protein</fullName>
    </submittedName>
</protein>